<dbReference type="InterPro" id="IPR013897">
    <property type="entry name" value="Duc1"/>
</dbReference>
<keyword evidence="4" id="KW-1185">Reference proteome</keyword>
<evidence type="ECO:0000259" key="2">
    <source>
        <dbReference type="Pfam" id="PF08588"/>
    </source>
</evidence>
<feature type="region of interest" description="Disordered" evidence="1">
    <location>
        <begin position="314"/>
        <end position="344"/>
    </location>
</feature>
<dbReference type="EMBL" id="JARKIE010000063">
    <property type="protein sequence ID" value="KAJ7690700.1"/>
    <property type="molecule type" value="Genomic_DNA"/>
</dbReference>
<accession>A0AAD7DGA2</accession>
<feature type="compositionally biased region" description="Low complexity" evidence="1">
    <location>
        <begin position="197"/>
        <end position="219"/>
    </location>
</feature>
<dbReference type="AlphaFoldDB" id="A0AAD7DGA2"/>
<dbReference type="PANTHER" id="PTHR34826">
    <property type="entry name" value="UPF0590 PROTEIN C409.17C"/>
    <property type="match status" value="1"/>
</dbReference>
<gene>
    <name evidence="3" type="ORF">B0H17DRAFT_1064515</name>
</gene>
<feature type="compositionally biased region" description="Polar residues" evidence="1">
    <location>
        <begin position="239"/>
        <end position="249"/>
    </location>
</feature>
<dbReference type="Pfam" id="PF08588">
    <property type="entry name" value="Duc1"/>
    <property type="match status" value="1"/>
</dbReference>
<sequence>MPKLRVMAGPTPYNLTPITSLVNTNTPHRIVAEDASGWEGDVLVFIKGFNQEDPSLDSTPEAEQYFSKRDGVTWSIQVRGRFLSPRSSDDVLFGNIFERPLKLPWGTGAALKFMKYIDPTLSHDLTCTASQKPWALSPLLATMPYLRHARIPSPDGPCASDTADPLFDPLFPSPTLITEDTSSLHLSAHPVEESRSRTPSSLGSSSSLSSRSSRSSRWSSESKKSKKRKASDDGVPRKMTSQQRRSYFSSEAHRKAVSLGPQDIVTTDFCYGFLEFAPCLRLRLPGGLGFDLARYWDGQPVCFVCCLPGKGFPGHEPESEGSDSSGSDNEEHEDGAGNADDPWGRAFWCVSIEMGSDDDEDQTAAV</sequence>
<organism evidence="3 4">
    <name type="scientific">Mycena rosella</name>
    <name type="common">Pink bonnet</name>
    <name type="synonym">Agaricus rosellus</name>
    <dbReference type="NCBI Taxonomy" id="1033263"/>
    <lineage>
        <taxon>Eukaryota</taxon>
        <taxon>Fungi</taxon>
        <taxon>Dikarya</taxon>
        <taxon>Basidiomycota</taxon>
        <taxon>Agaricomycotina</taxon>
        <taxon>Agaricomycetes</taxon>
        <taxon>Agaricomycetidae</taxon>
        <taxon>Agaricales</taxon>
        <taxon>Marasmiineae</taxon>
        <taxon>Mycenaceae</taxon>
        <taxon>Mycena</taxon>
    </lineage>
</organism>
<reference evidence="3" key="1">
    <citation type="submission" date="2023-03" db="EMBL/GenBank/DDBJ databases">
        <title>Massive genome expansion in bonnet fungi (Mycena s.s.) driven by repeated elements and novel gene families across ecological guilds.</title>
        <authorList>
            <consortium name="Lawrence Berkeley National Laboratory"/>
            <person name="Harder C.B."/>
            <person name="Miyauchi S."/>
            <person name="Viragh M."/>
            <person name="Kuo A."/>
            <person name="Thoen E."/>
            <person name="Andreopoulos B."/>
            <person name="Lu D."/>
            <person name="Skrede I."/>
            <person name="Drula E."/>
            <person name="Henrissat B."/>
            <person name="Morin E."/>
            <person name="Kohler A."/>
            <person name="Barry K."/>
            <person name="LaButti K."/>
            <person name="Morin E."/>
            <person name="Salamov A."/>
            <person name="Lipzen A."/>
            <person name="Mereny Z."/>
            <person name="Hegedus B."/>
            <person name="Baldrian P."/>
            <person name="Stursova M."/>
            <person name="Weitz H."/>
            <person name="Taylor A."/>
            <person name="Grigoriev I.V."/>
            <person name="Nagy L.G."/>
            <person name="Martin F."/>
            <person name="Kauserud H."/>
        </authorList>
    </citation>
    <scope>NUCLEOTIDE SEQUENCE</scope>
    <source>
        <strain evidence="3">CBHHK067</strain>
    </source>
</reference>
<feature type="region of interest" description="Disordered" evidence="1">
    <location>
        <begin position="186"/>
        <end position="252"/>
    </location>
</feature>
<dbReference type="Proteomes" id="UP001221757">
    <property type="component" value="Unassembled WGS sequence"/>
</dbReference>
<comment type="caution">
    <text evidence="3">The sequence shown here is derived from an EMBL/GenBank/DDBJ whole genome shotgun (WGS) entry which is preliminary data.</text>
</comment>
<name>A0AAD7DGA2_MYCRO</name>
<evidence type="ECO:0000313" key="3">
    <source>
        <dbReference type="EMBL" id="KAJ7690700.1"/>
    </source>
</evidence>
<protein>
    <recommendedName>
        <fullName evidence="2">Domain of unknown function at the cortex 1 domain-containing protein</fullName>
    </recommendedName>
</protein>
<evidence type="ECO:0000256" key="1">
    <source>
        <dbReference type="SAM" id="MobiDB-lite"/>
    </source>
</evidence>
<proteinExistence type="predicted"/>
<dbReference type="PANTHER" id="PTHR34826:SF2">
    <property type="entry name" value="UPF0590 PROTEIN C409.17C"/>
    <property type="match status" value="1"/>
</dbReference>
<feature type="domain" description="Domain of unknown function at the cortex 1" evidence="2">
    <location>
        <begin position="3"/>
        <end position="310"/>
    </location>
</feature>
<evidence type="ECO:0000313" key="4">
    <source>
        <dbReference type="Proteomes" id="UP001221757"/>
    </source>
</evidence>